<gene>
    <name evidence="17" type="primary">LOC109125131</name>
</gene>
<accession>A0ABM1Q700</accession>
<evidence type="ECO:0000256" key="10">
    <source>
        <dbReference type="ARBA" id="ARBA00032947"/>
    </source>
</evidence>
<dbReference type="Pfam" id="PF13891">
    <property type="entry name" value="zf-C3HC3H_KANSL2"/>
    <property type="match status" value="1"/>
</dbReference>
<evidence type="ECO:0000256" key="1">
    <source>
        <dbReference type="ARBA" id="ARBA00004123"/>
    </source>
</evidence>
<protein>
    <recommendedName>
        <fullName evidence="3">KAT8 regulatory NSL complex subunit 2</fullName>
    </recommendedName>
    <alternativeName>
        <fullName evidence="11">NSL complex protein NSL2</fullName>
    </alternativeName>
    <alternativeName>
        <fullName evidence="10">Non-specific lethal 2 homolog</fullName>
    </alternativeName>
</protein>
<comment type="subunit">
    <text evidence="13">Component of the NSL complex at least composed of KAT8/MOF, KANSL1, KANSL2, KANSL3, MCRS1, PHF20, OGT1/OGT, WDR5 and HCFC1.</text>
</comment>
<feature type="region of interest" description="Disordered" evidence="14">
    <location>
        <begin position="1"/>
        <end position="56"/>
    </location>
</feature>
<dbReference type="Proteomes" id="UP000694864">
    <property type="component" value="Chromosome 7"/>
</dbReference>
<evidence type="ECO:0000313" key="17">
    <source>
        <dbReference type="RefSeq" id="XP_019082538.1"/>
    </source>
</evidence>
<evidence type="ECO:0000256" key="5">
    <source>
        <dbReference type="ARBA" id="ARBA00022553"/>
    </source>
</evidence>
<evidence type="ECO:0000256" key="13">
    <source>
        <dbReference type="ARBA" id="ARBA00093543"/>
    </source>
</evidence>
<keyword evidence="7" id="KW-0156">Chromatin regulator</keyword>
<name>A0ABM1Q700_CAMSA</name>
<evidence type="ECO:0000256" key="6">
    <source>
        <dbReference type="ARBA" id="ARBA00022843"/>
    </source>
</evidence>
<dbReference type="GeneID" id="109125131"/>
<feature type="region of interest" description="Disordered" evidence="14">
    <location>
        <begin position="205"/>
        <end position="225"/>
    </location>
</feature>
<dbReference type="PANTHER" id="PTHR13453">
    <property type="entry name" value="KAT8 REGULATORY NSL COMPLEX SUBUNIT 2"/>
    <property type="match status" value="1"/>
</dbReference>
<comment type="subcellular location">
    <subcellularLocation>
        <location evidence="2">Mitochondrion</location>
    </subcellularLocation>
    <subcellularLocation>
        <location evidence="1">Nucleus</location>
    </subcellularLocation>
</comment>
<keyword evidence="6" id="KW-0832">Ubl conjugation</keyword>
<evidence type="ECO:0000259" key="15">
    <source>
        <dbReference type="Pfam" id="PF13891"/>
    </source>
</evidence>
<keyword evidence="4" id="KW-1017">Isopeptide bond</keyword>
<keyword evidence="8" id="KW-0496">Mitochondrion</keyword>
<keyword evidence="5" id="KW-0597">Phosphoprotein</keyword>
<evidence type="ECO:0000256" key="14">
    <source>
        <dbReference type="SAM" id="MobiDB-lite"/>
    </source>
</evidence>
<evidence type="ECO:0000256" key="8">
    <source>
        <dbReference type="ARBA" id="ARBA00023128"/>
    </source>
</evidence>
<dbReference type="InterPro" id="IPR026316">
    <property type="entry name" value="NSL2"/>
</dbReference>
<feature type="compositionally biased region" description="Basic and acidic residues" evidence="14">
    <location>
        <begin position="209"/>
        <end position="225"/>
    </location>
</feature>
<evidence type="ECO:0000256" key="11">
    <source>
        <dbReference type="ARBA" id="ARBA00033378"/>
    </source>
</evidence>
<dbReference type="PANTHER" id="PTHR13453:SF1">
    <property type="entry name" value="KAT8 REGULATORY NSL COMPLEX SUBUNIT 2"/>
    <property type="match status" value="1"/>
</dbReference>
<evidence type="ECO:0000313" key="16">
    <source>
        <dbReference type="Proteomes" id="UP000694864"/>
    </source>
</evidence>
<reference evidence="16" key="1">
    <citation type="journal article" date="2014" name="Nat. Commun.">
        <title>The emerging biofuel crop Camelina sativa retains a highly undifferentiated hexaploid genome structure.</title>
        <authorList>
            <person name="Kagale S."/>
            <person name="Koh C."/>
            <person name="Nixon J."/>
            <person name="Bollina V."/>
            <person name="Clarke W.E."/>
            <person name="Tuteja R."/>
            <person name="Spillane C."/>
            <person name="Robinson S.J."/>
            <person name="Links M.G."/>
            <person name="Clarke C."/>
            <person name="Higgins E.E."/>
            <person name="Huebert T."/>
            <person name="Sharpe A.G."/>
            <person name="Parkin I.A."/>
        </authorList>
    </citation>
    <scope>NUCLEOTIDE SEQUENCE [LARGE SCALE GENOMIC DNA]</scope>
    <source>
        <strain evidence="16">cv. DH55</strain>
    </source>
</reference>
<proteinExistence type="predicted"/>
<evidence type="ECO:0000256" key="7">
    <source>
        <dbReference type="ARBA" id="ARBA00022853"/>
    </source>
</evidence>
<comment type="function">
    <text evidence="12">Non-catalytic component of the NSL histone acetyltransferase complex, a multiprotein complex that mediates histone H4 acetylation at 'Lys-5'- and 'Lys-8' (H4K5ac and H4K8ac) at transcription start sites and promotes transcription initiation. Required for NSL complex stability and for transcription of intraciliary transport genes in both ciliated and non-ciliated cells by regulating histone H4 acetylation at 'Lys-5'- and 'Lys-12' (H4K5ac and H4K12ac). This is necessary for cilium assembly in ciliated cells and for organization of the microtubule cytoskeleton in non-ciliated cells. Required within the NSL complex to maintain nuclear architecture stability by promoting KAT8-mediated acetylation of lamin LMNA.</text>
</comment>
<keyword evidence="16" id="KW-1185">Reference proteome</keyword>
<evidence type="ECO:0000256" key="4">
    <source>
        <dbReference type="ARBA" id="ARBA00022499"/>
    </source>
</evidence>
<dbReference type="RefSeq" id="XP_019082538.1">
    <property type="nucleotide sequence ID" value="XM_019226993.1"/>
</dbReference>
<evidence type="ECO:0000256" key="2">
    <source>
        <dbReference type="ARBA" id="ARBA00004173"/>
    </source>
</evidence>
<feature type="compositionally biased region" description="Basic and acidic residues" evidence="14">
    <location>
        <begin position="1"/>
        <end position="12"/>
    </location>
</feature>
<keyword evidence="9" id="KW-0539">Nucleus</keyword>
<organism evidence="16 17">
    <name type="scientific">Camelina sativa</name>
    <name type="common">False flax</name>
    <name type="synonym">Myagrum sativum</name>
    <dbReference type="NCBI Taxonomy" id="90675"/>
    <lineage>
        <taxon>Eukaryota</taxon>
        <taxon>Viridiplantae</taxon>
        <taxon>Streptophyta</taxon>
        <taxon>Embryophyta</taxon>
        <taxon>Tracheophyta</taxon>
        <taxon>Spermatophyta</taxon>
        <taxon>Magnoliopsida</taxon>
        <taxon>eudicotyledons</taxon>
        <taxon>Gunneridae</taxon>
        <taxon>Pentapetalae</taxon>
        <taxon>rosids</taxon>
        <taxon>malvids</taxon>
        <taxon>Brassicales</taxon>
        <taxon>Brassicaceae</taxon>
        <taxon>Camelineae</taxon>
        <taxon>Camelina</taxon>
    </lineage>
</organism>
<evidence type="ECO:0000256" key="9">
    <source>
        <dbReference type="ARBA" id="ARBA00023242"/>
    </source>
</evidence>
<sequence>MEDLKGQHRDYWWKYGSSPFKDEHNQSNKRRRIGQEGDGGDAVEGSGDNGNNNDGGKTDQYANSNCGSCMYGCKAKAMALTKYCQLHILKDSKQKLYTGCTNVIKRLCEVVSQTRERFLVLIRVCKKDLGLSLSSVSRAPAGPLLCGKPTLASTVPALCNMHFQKSQKLVTKALKDAGHNASTTSKPPPKLHVIVAAFVHHIQAKRKNPQKEGKLKSVVKEENTS</sequence>
<evidence type="ECO:0000256" key="3">
    <source>
        <dbReference type="ARBA" id="ARBA00015508"/>
    </source>
</evidence>
<feature type="domain" description="KANL2-like probable zinc-finger" evidence="15">
    <location>
        <begin position="70"/>
        <end position="109"/>
    </location>
</feature>
<evidence type="ECO:0000256" key="12">
    <source>
        <dbReference type="ARBA" id="ARBA00093359"/>
    </source>
</evidence>
<reference evidence="17" key="2">
    <citation type="submission" date="2025-08" db="UniProtKB">
        <authorList>
            <consortium name="RefSeq"/>
        </authorList>
    </citation>
    <scope>IDENTIFICATION</scope>
    <source>
        <tissue evidence="17">Leaf</tissue>
    </source>
</reference>
<dbReference type="InterPro" id="IPR025927">
    <property type="entry name" value="Znf_KANL2-like"/>
</dbReference>